<accession>A0A428Z1I8</accession>
<dbReference type="PANTHER" id="PTHR43431:SF7">
    <property type="entry name" value="OXIDOREDUCTASE, SHORT CHAIN DEHYDROGENASE_REDUCTASE FAMILY (AFU_ORTHOLOGUE AFUA_5G14000)"/>
    <property type="match status" value="1"/>
</dbReference>
<dbReference type="Pfam" id="PF00106">
    <property type="entry name" value="adh_short"/>
    <property type="match status" value="1"/>
</dbReference>
<organism evidence="1 2">
    <name type="scientific">Kibdelosporangium aridum</name>
    <dbReference type="NCBI Taxonomy" id="2030"/>
    <lineage>
        <taxon>Bacteria</taxon>
        <taxon>Bacillati</taxon>
        <taxon>Actinomycetota</taxon>
        <taxon>Actinomycetes</taxon>
        <taxon>Pseudonocardiales</taxon>
        <taxon>Pseudonocardiaceae</taxon>
        <taxon>Kibdelosporangium</taxon>
    </lineage>
</organism>
<dbReference type="EMBL" id="QHKI01000035">
    <property type="protein sequence ID" value="RSM78703.1"/>
    <property type="molecule type" value="Genomic_DNA"/>
</dbReference>
<dbReference type="Gene3D" id="3.40.50.720">
    <property type="entry name" value="NAD(P)-binding Rossmann-like Domain"/>
    <property type="match status" value="1"/>
</dbReference>
<dbReference type="InterPro" id="IPR002347">
    <property type="entry name" value="SDR_fam"/>
</dbReference>
<dbReference type="PANTHER" id="PTHR43431">
    <property type="entry name" value="OXIDOREDUCTASE, SHORT CHAIN DEHYDROGENASE/REDUCTASE FAMILY (AFU_ORTHOLOGUE AFUA_5G14000)"/>
    <property type="match status" value="1"/>
</dbReference>
<protein>
    <submittedName>
        <fullName evidence="1">SDR family NAD(P)-dependent oxidoreductase</fullName>
    </submittedName>
</protein>
<comment type="caution">
    <text evidence="1">The sequence shown here is derived from an EMBL/GenBank/DDBJ whole genome shotgun (WGS) entry which is preliminary data.</text>
</comment>
<reference evidence="1 2" key="1">
    <citation type="submission" date="2018-05" db="EMBL/GenBank/DDBJ databases">
        <title>Evolution of GPA BGCs.</title>
        <authorList>
            <person name="Waglechner N."/>
            <person name="Wright G.D."/>
        </authorList>
    </citation>
    <scope>NUCLEOTIDE SEQUENCE [LARGE SCALE GENOMIC DNA]</scope>
    <source>
        <strain evidence="1 2">A82846</strain>
    </source>
</reference>
<dbReference type="SUPFAM" id="SSF51735">
    <property type="entry name" value="NAD(P)-binding Rossmann-fold domains"/>
    <property type="match status" value="1"/>
</dbReference>
<dbReference type="Proteomes" id="UP000287547">
    <property type="component" value="Unassembled WGS sequence"/>
</dbReference>
<name>A0A428Z1I8_KIBAR</name>
<evidence type="ECO:0000313" key="2">
    <source>
        <dbReference type="Proteomes" id="UP000287547"/>
    </source>
</evidence>
<dbReference type="InterPro" id="IPR036291">
    <property type="entry name" value="NAD(P)-bd_dom_sf"/>
</dbReference>
<evidence type="ECO:0000313" key="1">
    <source>
        <dbReference type="EMBL" id="RSM78703.1"/>
    </source>
</evidence>
<sequence length="236" mass="24718">MTMTKTLAVFGAGSGLGLATARRFSRAGFRVALVGRTQSKLDTLAARIDGETRTFAADVTDHERLAEVVTEIGDIEVAAFGATGMDEVMARPVGLDAAALRFQLELRLVAPVVLTGLVLPGMLARGSGSLLYATGTSAIEPVPMISNVGAAAAGLRNYVHTLHGEIAGQGVYAGLLMVGGIVRGSEAQQRFVPDGGYPMLEPAELAEHLWDLYTGRDQLERVVKPELSVAAGKTEA</sequence>
<dbReference type="CDD" id="cd05233">
    <property type="entry name" value="SDR_c"/>
    <property type="match status" value="1"/>
</dbReference>
<dbReference type="OrthoDB" id="9799818at2"/>
<gene>
    <name evidence="1" type="ORF">DMH04_33150</name>
</gene>
<dbReference type="AlphaFoldDB" id="A0A428Z1I8"/>
<proteinExistence type="predicted"/>